<evidence type="ECO:0000256" key="1">
    <source>
        <dbReference type="ARBA" id="ARBA00022723"/>
    </source>
</evidence>
<dbReference type="Proteomes" id="UP000824469">
    <property type="component" value="Unassembled WGS sequence"/>
</dbReference>
<dbReference type="InterPro" id="IPR049808">
    <property type="entry name" value="CONSTANS-like_Bbox1"/>
</dbReference>
<evidence type="ECO:0000256" key="4">
    <source>
        <dbReference type="PROSITE-ProRule" id="PRU00024"/>
    </source>
</evidence>
<accession>A0AA38GM05</accession>
<keyword evidence="2 4" id="KW-0863">Zinc-finger</keyword>
<proteinExistence type="predicted"/>
<reference evidence="6 7" key="1">
    <citation type="journal article" date="2021" name="Nat. Plants">
        <title>The Taxus genome provides insights into paclitaxel biosynthesis.</title>
        <authorList>
            <person name="Xiong X."/>
            <person name="Gou J."/>
            <person name="Liao Q."/>
            <person name="Li Y."/>
            <person name="Zhou Q."/>
            <person name="Bi G."/>
            <person name="Li C."/>
            <person name="Du R."/>
            <person name="Wang X."/>
            <person name="Sun T."/>
            <person name="Guo L."/>
            <person name="Liang H."/>
            <person name="Lu P."/>
            <person name="Wu Y."/>
            <person name="Zhang Z."/>
            <person name="Ro D.K."/>
            <person name="Shang Y."/>
            <person name="Huang S."/>
            <person name="Yan J."/>
        </authorList>
    </citation>
    <scope>NUCLEOTIDE SEQUENCE [LARGE SCALE GENOMIC DNA]</scope>
    <source>
        <strain evidence="6">Ta-2019</strain>
    </source>
</reference>
<feature type="domain" description="B box-type" evidence="5">
    <location>
        <begin position="2"/>
        <end position="49"/>
    </location>
</feature>
<protein>
    <recommendedName>
        <fullName evidence="5">B box-type domain-containing protein</fullName>
    </recommendedName>
</protein>
<dbReference type="EMBL" id="JAHRHJ020000002">
    <property type="protein sequence ID" value="KAH9325381.1"/>
    <property type="molecule type" value="Genomic_DNA"/>
</dbReference>
<dbReference type="CDD" id="cd19821">
    <property type="entry name" value="Bbox1_BBX-like"/>
    <property type="match status" value="1"/>
</dbReference>
<dbReference type="GO" id="GO:0008270">
    <property type="term" value="F:zinc ion binding"/>
    <property type="evidence" value="ECO:0007669"/>
    <property type="project" value="UniProtKB-KW"/>
</dbReference>
<keyword evidence="1" id="KW-0479">Metal-binding</keyword>
<name>A0AA38GM05_TAXCH</name>
<evidence type="ECO:0000259" key="5">
    <source>
        <dbReference type="PROSITE" id="PS50119"/>
    </source>
</evidence>
<dbReference type="AlphaFoldDB" id="A0AA38GM05"/>
<evidence type="ECO:0000256" key="3">
    <source>
        <dbReference type="ARBA" id="ARBA00022833"/>
    </source>
</evidence>
<comment type="caution">
    <text evidence="6">The sequence shown here is derived from an EMBL/GenBank/DDBJ whole genome shotgun (WGS) entry which is preliminary data.</text>
</comment>
<evidence type="ECO:0000313" key="6">
    <source>
        <dbReference type="EMBL" id="KAH9325381.1"/>
    </source>
</evidence>
<gene>
    <name evidence="6" type="ORF">KI387_005559</name>
</gene>
<keyword evidence="7" id="KW-1185">Reference proteome</keyword>
<keyword evidence="3" id="KW-0862">Zinc</keyword>
<dbReference type="PANTHER" id="PTHR31717:SF40">
    <property type="entry name" value="ZINC FINGER PROTEIN CONSTANS-LIKE 10"/>
    <property type="match status" value="1"/>
</dbReference>
<dbReference type="SMART" id="SM00336">
    <property type="entry name" value="BBOX"/>
    <property type="match status" value="2"/>
</dbReference>
<feature type="domain" description="B box-type" evidence="5">
    <location>
        <begin position="45"/>
        <end position="87"/>
    </location>
</feature>
<dbReference type="PANTHER" id="PTHR31717">
    <property type="entry name" value="ZINC FINGER PROTEIN CONSTANS-LIKE 10"/>
    <property type="match status" value="1"/>
</dbReference>
<dbReference type="PROSITE" id="PS50119">
    <property type="entry name" value="ZF_BBOX"/>
    <property type="match status" value="2"/>
</dbReference>
<organism evidence="6 7">
    <name type="scientific">Taxus chinensis</name>
    <name type="common">Chinese yew</name>
    <name type="synonym">Taxus wallichiana var. chinensis</name>
    <dbReference type="NCBI Taxonomy" id="29808"/>
    <lineage>
        <taxon>Eukaryota</taxon>
        <taxon>Viridiplantae</taxon>
        <taxon>Streptophyta</taxon>
        <taxon>Embryophyta</taxon>
        <taxon>Tracheophyta</taxon>
        <taxon>Spermatophyta</taxon>
        <taxon>Pinopsida</taxon>
        <taxon>Pinidae</taxon>
        <taxon>Conifers II</taxon>
        <taxon>Cupressales</taxon>
        <taxon>Taxaceae</taxon>
        <taxon>Taxus</taxon>
    </lineage>
</organism>
<dbReference type="InterPro" id="IPR000315">
    <property type="entry name" value="Znf_B-box"/>
</dbReference>
<evidence type="ECO:0000256" key="2">
    <source>
        <dbReference type="ARBA" id="ARBA00022771"/>
    </source>
</evidence>
<evidence type="ECO:0000313" key="7">
    <source>
        <dbReference type="Proteomes" id="UP000824469"/>
    </source>
</evidence>
<sequence length="427" mass="47307">MDELAVCDFCGEEKAVLYCEADASKLCLCCDNEVHSANSLSKRHFRAQLCDACRNERASIRCCTDDILLCKECDHRHAAAKHERQAADEFDGCPSAIQLACKFGLDKALSEKDELPGVGARDIVDKTINSYAYDDDDLLDCVVSGRKIVDPWLRDGVVPCFGLASYNKPLPPCKARCGKNKQVIYQQLLQLLKQEENTECRGKVQDGAISDSRPPTSTKQQTLHQRYGVNQGQTGMDPLQDQAGYSELQCIQETFETTQHINSTTTQMTQKTRYLTEAKFGDGLLWLCHGEKQSTGFLSMSAQPSKSSEDQKAVSGYNMGVKFVDCNDLFGNSHKNSLSPSCDIEALEFSSRWQPKSPSSLHFASKDIPKLSKDVPSFHDLDGFGSLIMPDQASSPKDRCQPPVHLPCLQPPTDVDAWNNSLLLDTD</sequence>